<reference evidence="1 2" key="1">
    <citation type="submission" date="2019-10" db="EMBL/GenBank/DDBJ databases">
        <title>Nonomuraea sp. nov., isolated from Phyllanthus amarus.</title>
        <authorList>
            <person name="Klykleung N."/>
            <person name="Tanasupawat S."/>
        </authorList>
    </citation>
    <scope>NUCLEOTIDE SEQUENCE [LARGE SCALE GENOMIC DNA]</scope>
    <source>
        <strain evidence="1 2">PA1-10</strain>
    </source>
</reference>
<dbReference type="Proteomes" id="UP000312512">
    <property type="component" value="Unassembled WGS sequence"/>
</dbReference>
<gene>
    <name evidence="1" type="ORF">FH608_028315</name>
</gene>
<comment type="caution">
    <text evidence="1">The sequence shown here is derived from an EMBL/GenBank/DDBJ whole genome shotgun (WGS) entry which is preliminary data.</text>
</comment>
<keyword evidence="2" id="KW-1185">Reference proteome</keyword>
<evidence type="ECO:0000313" key="2">
    <source>
        <dbReference type="Proteomes" id="UP000312512"/>
    </source>
</evidence>
<sequence length="105" mass="11251">MTDHLPLTYEVTTSARLNELAAATAQVMLHPDEVKPLDIEVAGSCPACHGVTVHLEPVEFVRAVNPGGELDIEVICACAFPHENTPSGGTGCGRSWRLIVEWDGE</sequence>
<dbReference type="AlphaFoldDB" id="A0A5C4W5Z8"/>
<protein>
    <submittedName>
        <fullName evidence="1">Uncharacterized protein</fullName>
    </submittedName>
</protein>
<evidence type="ECO:0000313" key="1">
    <source>
        <dbReference type="EMBL" id="KAB8191862.1"/>
    </source>
</evidence>
<proteinExistence type="predicted"/>
<dbReference type="EMBL" id="VDLX02000011">
    <property type="protein sequence ID" value="KAB8191862.1"/>
    <property type="molecule type" value="Genomic_DNA"/>
</dbReference>
<name>A0A5C4W5Z8_9ACTN</name>
<dbReference type="OrthoDB" id="3481194at2"/>
<dbReference type="RefSeq" id="WP_139633657.1">
    <property type="nucleotide sequence ID" value="NZ_VDLX02000011.1"/>
</dbReference>
<organism evidence="1 2">
    <name type="scientific">Nonomuraea phyllanthi</name>
    <dbReference type="NCBI Taxonomy" id="2219224"/>
    <lineage>
        <taxon>Bacteria</taxon>
        <taxon>Bacillati</taxon>
        <taxon>Actinomycetota</taxon>
        <taxon>Actinomycetes</taxon>
        <taxon>Streptosporangiales</taxon>
        <taxon>Streptosporangiaceae</taxon>
        <taxon>Nonomuraea</taxon>
    </lineage>
</organism>
<accession>A0A5C4W5Z8</accession>